<dbReference type="InterPro" id="IPR011992">
    <property type="entry name" value="EF-hand-dom_pair"/>
</dbReference>
<dbReference type="InterPro" id="IPR018247">
    <property type="entry name" value="EF_Hand_1_Ca_BS"/>
</dbReference>
<name>A0A7S2WPY6_9STRA</name>
<dbReference type="PANTHER" id="PTHR34524">
    <property type="entry name" value="CALCYPHOSIN"/>
    <property type="match status" value="1"/>
</dbReference>
<keyword evidence="2" id="KW-0677">Repeat</keyword>
<dbReference type="SUPFAM" id="SSF47473">
    <property type="entry name" value="EF-hand"/>
    <property type="match status" value="1"/>
</dbReference>
<dbReference type="InterPro" id="IPR051581">
    <property type="entry name" value="Ca-bind"/>
</dbReference>
<evidence type="ECO:0000256" key="3">
    <source>
        <dbReference type="ARBA" id="ARBA00022837"/>
    </source>
</evidence>
<proteinExistence type="predicted"/>
<dbReference type="GO" id="GO:0005509">
    <property type="term" value="F:calcium ion binding"/>
    <property type="evidence" value="ECO:0007669"/>
    <property type="project" value="InterPro"/>
</dbReference>
<dbReference type="PROSITE" id="PS50222">
    <property type="entry name" value="EF_HAND_2"/>
    <property type="match status" value="3"/>
</dbReference>
<sequence length="365" mass="41904">MVRRNVTTGTTILRGGKGNYKSSTLIGNWEEDREVTPAPMYFERAGYETTKGVAEIEGTRRQKMLFGLGISSGKHVPSDIVHYQNSKITGHPASVTEISMDPGRTDFQKQFGSKFPLRPAKQLSRQELNEYRAWWTTDTEGRDSRFVTENKKCMNNAVDHTFKTRIVRELCNVPVIVQDIQRTMLTQHGPHAMHLLGKFFRMYDQDNNAYLSRNEFKELLHDFTDMNITPDHFEVVFNHFDRDGSNQVSHIEFVNGMIGEISKARIAAINRTFQKLDREDKGYISGQELLSSFSLPSNYRDSLIATIAKEFPRQWDAFISNGDESKTSAENIYAEAFLDYYRKLSPAIQEDAVFETILARSWPNN</sequence>
<evidence type="ECO:0000313" key="5">
    <source>
        <dbReference type="EMBL" id="CAD9700662.1"/>
    </source>
</evidence>
<protein>
    <recommendedName>
        <fullName evidence="4">EF-hand domain-containing protein</fullName>
    </recommendedName>
</protein>
<keyword evidence="1" id="KW-0479">Metal-binding</keyword>
<dbReference type="PANTHER" id="PTHR34524:SF6">
    <property type="entry name" value="CALCYPHOSINE LIKE"/>
    <property type="match status" value="1"/>
</dbReference>
<reference evidence="5" key="1">
    <citation type="submission" date="2021-01" db="EMBL/GenBank/DDBJ databases">
        <authorList>
            <person name="Corre E."/>
            <person name="Pelletier E."/>
            <person name="Niang G."/>
            <person name="Scheremetjew M."/>
            <person name="Finn R."/>
            <person name="Kale V."/>
            <person name="Holt S."/>
            <person name="Cochrane G."/>
            <person name="Meng A."/>
            <person name="Brown T."/>
            <person name="Cohen L."/>
        </authorList>
    </citation>
    <scope>NUCLEOTIDE SEQUENCE</scope>
    <source>
        <strain evidence="5">NY070348D</strain>
    </source>
</reference>
<dbReference type="SMART" id="SM00054">
    <property type="entry name" value="EFh"/>
    <property type="match status" value="3"/>
</dbReference>
<dbReference type="AlphaFoldDB" id="A0A7S2WPY6"/>
<feature type="domain" description="EF-hand" evidence="4">
    <location>
        <begin position="228"/>
        <end position="263"/>
    </location>
</feature>
<feature type="domain" description="EF-hand" evidence="4">
    <location>
        <begin position="191"/>
        <end position="226"/>
    </location>
</feature>
<evidence type="ECO:0000256" key="2">
    <source>
        <dbReference type="ARBA" id="ARBA00022737"/>
    </source>
</evidence>
<dbReference type="PROSITE" id="PS00018">
    <property type="entry name" value="EF_HAND_1"/>
    <property type="match status" value="1"/>
</dbReference>
<accession>A0A7S2WPY6</accession>
<dbReference type="CDD" id="cd00051">
    <property type="entry name" value="EFh"/>
    <property type="match status" value="1"/>
</dbReference>
<evidence type="ECO:0000259" key="4">
    <source>
        <dbReference type="PROSITE" id="PS50222"/>
    </source>
</evidence>
<evidence type="ECO:0000256" key="1">
    <source>
        <dbReference type="ARBA" id="ARBA00022723"/>
    </source>
</evidence>
<dbReference type="Pfam" id="PF13499">
    <property type="entry name" value="EF-hand_7"/>
    <property type="match status" value="1"/>
</dbReference>
<keyword evidence="3" id="KW-0106">Calcium</keyword>
<organism evidence="5">
    <name type="scientific">Mucochytrium quahogii</name>
    <dbReference type="NCBI Taxonomy" id="96639"/>
    <lineage>
        <taxon>Eukaryota</taxon>
        <taxon>Sar</taxon>
        <taxon>Stramenopiles</taxon>
        <taxon>Bigyra</taxon>
        <taxon>Labyrinthulomycetes</taxon>
        <taxon>Thraustochytrida</taxon>
        <taxon>Thraustochytriidae</taxon>
        <taxon>Mucochytrium</taxon>
    </lineage>
</organism>
<gene>
    <name evidence="5" type="ORF">QSP1433_LOCUS14313</name>
</gene>
<dbReference type="Gene3D" id="1.10.238.10">
    <property type="entry name" value="EF-hand"/>
    <property type="match status" value="2"/>
</dbReference>
<feature type="domain" description="EF-hand" evidence="4">
    <location>
        <begin position="264"/>
        <end position="299"/>
    </location>
</feature>
<dbReference type="EMBL" id="HBHK01022647">
    <property type="protein sequence ID" value="CAD9700662.1"/>
    <property type="molecule type" value="Transcribed_RNA"/>
</dbReference>
<dbReference type="InterPro" id="IPR002048">
    <property type="entry name" value="EF_hand_dom"/>
</dbReference>